<dbReference type="InterPro" id="IPR035959">
    <property type="entry name" value="RutC-like_sf"/>
</dbReference>
<reference evidence="1 2" key="1">
    <citation type="submission" date="2019-11" db="EMBL/GenBank/DDBJ databases">
        <title>Draft genome of Amycolatopsis RM579.</title>
        <authorList>
            <person name="Duangmal K."/>
            <person name="Mingma R."/>
        </authorList>
    </citation>
    <scope>NUCLEOTIDE SEQUENCE [LARGE SCALE GENOMIC DNA]</scope>
    <source>
        <strain evidence="1 2">RM579</strain>
    </source>
</reference>
<keyword evidence="2" id="KW-1185">Reference proteome</keyword>
<dbReference type="RefSeq" id="WP_154759188.1">
    <property type="nucleotide sequence ID" value="NZ_WMBA01000042.1"/>
</dbReference>
<evidence type="ECO:0000313" key="2">
    <source>
        <dbReference type="Proteomes" id="UP000440096"/>
    </source>
</evidence>
<dbReference type="AlphaFoldDB" id="A0A6N7Z7H2"/>
<evidence type="ECO:0000313" key="1">
    <source>
        <dbReference type="EMBL" id="MTD57050.1"/>
    </source>
</evidence>
<protein>
    <submittedName>
        <fullName evidence="1">RidA family protein</fullName>
    </submittedName>
</protein>
<sequence>MPRRQIIEVPGVDHGTQPFPLAVRIGNIVLTSGINGMDRATHAIPDDPAAQVACMFDNIRSVMETAGGSVDDIGQVVLTLTGSRYRALVNERWVEMFPDEHDRPARNTQFRQLGGNSVCSALVTAVLSE</sequence>
<dbReference type="OrthoDB" id="3185659at2"/>
<dbReference type="CDD" id="cd00448">
    <property type="entry name" value="YjgF_YER057c_UK114_family"/>
    <property type="match status" value="1"/>
</dbReference>
<name>A0A6N7Z7H2_9PSEU</name>
<gene>
    <name evidence="1" type="ORF">GKO32_24185</name>
</gene>
<comment type="caution">
    <text evidence="1">The sequence shown here is derived from an EMBL/GenBank/DDBJ whole genome shotgun (WGS) entry which is preliminary data.</text>
</comment>
<dbReference type="EMBL" id="WMBA01000042">
    <property type="protein sequence ID" value="MTD57050.1"/>
    <property type="molecule type" value="Genomic_DNA"/>
</dbReference>
<dbReference type="SUPFAM" id="SSF55298">
    <property type="entry name" value="YjgF-like"/>
    <property type="match status" value="1"/>
</dbReference>
<dbReference type="Proteomes" id="UP000440096">
    <property type="component" value="Unassembled WGS sequence"/>
</dbReference>
<accession>A0A6N7Z7H2</accession>
<dbReference type="Gene3D" id="3.30.1330.40">
    <property type="entry name" value="RutC-like"/>
    <property type="match status" value="1"/>
</dbReference>
<organism evidence="1 2">
    <name type="scientific">Amycolatopsis pithecellobii</name>
    <dbReference type="NCBI Taxonomy" id="664692"/>
    <lineage>
        <taxon>Bacteria</taxon>
        <taxon>Bacillati</taxon>
        <taxon>Actinomycetota</taxon>
        <taxon>Actinomycetes</taxon>
        <taxon>Pseudonocardiales</taxon>
        <taxon>Pseudonocardiaceae</taxon>
        <taxon>Amycolatopsis</taxon>
    </lineage>
</organism>
<proteinExistence type="predicted"/>
<dbReference type="Pfam" id="PF01042">
    <property type="entry name" value="Ribonuc_L-PSP"/>
    <property type="match status" value="1"/>
</dbReference>
<dbReference type="InterPro" id="IPR006175">
    <property type="entry name" value="YjgF/YER057c/UK114"/>
</dbReference>